<dbReference type="KEGG" id="tad:TRIADDRAFT_53794"/>
<name>B3RQ67_TRIAD</name>
<dbReference type="PANTHER" id="PTHR24372">
    <property type="entry name" value="GLYCOPROTEIN HORMONE RECEPTOR"/>
    <property type="match status" value="1"/>
</dbReference>
<dbReference type="SUPFAM" id="SSF81321">
    <property type="entry name" value="Family A G protein-coupled receptor-like"/>
    <property type="match status" value="1"/>
</dbReference>
<dbReference type="InterPro" id="IPR000276">
    <property type="entry name" value="GPCR_Rhodpsn"/>
</dbReference>
<dbReference type="PANTHER" id="PTHR24372:SF77">
    <property type="entry name" value="G-PROTEIN COUPLED RECEPTORS FAMILY 1 PROFILE DOMAIN-CONTAINING PROTEIN"/>
    <property type="match status" value="1"/>
</dbReference>
<keyword evidence="6 7" id="KW-0472">Membrane</keyword>
<protein>
    <recommendedName>
        <fullName evidence="8">G-protein coupled receptors family 1 profile domain-containing protein</fullName>
    </recommendedName>
</protein>
<proteinExistence type="predicted"/>
<accession>B3RQ67</accession>
<evidence type="ECO:0000256" key="7">
    <source>
        <dbReference type="SAM" id="Phobius"/>
    </source>
</evidence>
<dbReference type="PhylomeDB" id="B3RQ67"/>
<evidence type="ECO:0000256" key="4">
    <source>
        <dbReference type="ARBA" id="ARBA00022737"/>
    </source>
</evidence>
<keyword evidence="5 7" id="KW-1133">Transmembrane helix</keyword>
<dbReference type="OMA" id="MCTNTID"/>
<feature type="transmembrane region" description="Helical" evidence="7">
    <location>
        <begin position="110"/>
        <end position="132"/>
    </location>
</feature>
<evidence type="ECO:0000313" key="9">
    <source>
        <dbReference type="EMBL" id="EDV27769.1"/>
    </source>
</evidence>
<evidence type="ECO:0000256" key="2">
    <source>
        <dbReference type="ARBA" id="ARBA00022614"/>
    </source>
</evidence>
<keyword evidence="2" id="KW-0433">Leucine-rich repeat</keyword>
<evidence type="ECO:0000313" key="10">
    <source>
        <dbReference type="Proteomes" id="UP000009022"/>
    </source>
</evidence>
<dbReference type="eggNOG" id="KOG2087">
    <property type="taxonomic scope" value="Eukaryota"/>
</dbReference>
<dbReference type="GeneID" id="6750818"/>
<dbReference type="Gene3D" id="1.20.1070.10">
    <property type="entry name" value="Rhodopsin 7-helix transmembrane proteins"/>
    <property type="match status" value="1"/>
</dbReference>
<comment type="subcellular location">
    <subcellularLocation>
        <location evidence="1">Membrane</location>
    </subcellularLocation>
</comment>
<dbReference type="GO" id="GO:0009755">
    <property type="term" value="P:hormone-mediated signaling pathway"/>
    <property type="evidence" value="ECO:0000318"/>
    <property type="project" value="GO_Central"/>
</dbReference>
<dbReference type="EMBL" id="DS985242">
    <property type="protein sequence ID" value="EDV27769.1"/>
    <property type="molecule type" value="Genomic_DNA"/>
</dbReference>
<dbReference type="HOGENOM" id="CLU_006130_0_1_1"/>
<dbReference type="PRINTS" id="PR00237">
    <property type="entry name" value="GPCRRHODOPSN"/>
</dbReference>
<feature type="transmembrane region" description="Helical" evidence="7">
    <location>
        <begin position="64"/>
        <end position="88"/>
    </location>
</feature>
<keyword evidence="3 7" id="KW-0812">Transmembrane</keyword>
<organism evidence="9 10">
    <name type="scientific">Trichoplax adhaerens</name>
    <name type="common">Trichoplax reptans</name>
    <dbReference type="NCBI Taxonomy" id="10228"/>
    <lineage>
        <taxon>Eukaryota</taxon>
        <taxon>Metazoa</taxon>
        <taxon>Placozoa</taxon>
        <taxon>Uniplacotomia</taxon>
        <taxon>Trichoplacea</taxon>
        <taxon>Trichoplacidae</taxon>
        <taxon>Trichoplax</taxon>
    </lineage>
</organism>
<dbReference type="PROSITE" id="PS50262">
    <property type="entry name" value="G_PROTEIN_RECEP_F1_2"/>
    <property type="match status" value="1"/>
</dbReference>
<feature type="domain" description="G-protein coupled receptors family 1 profile" evidence="8">
    <location>
        <begin position="43"/>
        <end position="304"/>
    </location>
</feature>
<dbReference type="GO" id="GO:0008528">
    <property type="term" value="F:G protein-coupled peptide receptor activity"/>
    <property type="evidence" value="ECO:0000318"/>
    <property type="project" value="GO_Central"/>
</dbReference>
<dbReference type="InterPro" id="IPR017452">
    <property type="entry name" value="GPCR_Rhodpsn_7TM"/>
</dbReference>
<dbReference type="GO" id="GO:0016500">
    <property type="term" value="F:protein-hormone receptor activity"/>
    <property type="evidence" value="ECO:0007669"/>
    <property type="project" value="InterPro"/>
</dbReference>
<evidence type="ECO:0000256" key="5">
    <source>
        <dbReference type="ARBA" id="ARBA00022989"/>
    </source>
</evidence>
<evidence type="ECO:0000259" key="8">
    <source>
        <dbReference type="PROSITE" id="PS50262"/>
    </source>
</evidence>
<dbReference type="OrthoDB" id="9445642at2759"/>
<dbReference type="InParanoid" id="B3RQ67"/>
<feature type="transmembrane region" description="Helical" evidence="7">
    <location>
        <begin position="153"/>
        <end position="171"/>
    </location>
</feature>
<gene>
    <name evidence="9" type="ORF">TRIADDRAFT_53794</name>
</gene>
<dbReference type="Proteomes" id="UP000009022">
    <property type="component" value="Unassembled WGS sequence"/>
</dbReference>
<feature type="transmembrane region" description="Helical" evidence="7">
    <location>
        <begin position="31"/>
        <end position="52"/>
    </location>
</feature>
<keyword evidence="4" id="KW-0677">Repeat</keyword>
<evidence type="ECO:0000256" key="1">
    <source>
        <dbReference type="ARBA" id="ARBA00004370"/>
    </source>
</evidence>
<reference evidence="9 10" key="1">
    <citation type="journal article" date="2008" name="Nature">
        <title>The Trichoplax genome and the nature of placozoans.</title>
        <authorList>
            <person name="Srivastava M."/>
            <person name="Begovic E."/>
            <person name="Chapman J."/>
            <person name="Putnam N.H."/>
            <person name="Hellsten U."/>
            <person name="Kawashima T."/>
            <person name="Kuo A."/>
            <person name="Mitros T."/>
            <person name="Salamov A."/>
            <person name="Carpenter M.L."/>
            <person name="Signorovitch A.Y."/>
            <person name="Moreno M.A."/>
            <person name="Kamm K."/>
            <person name="Grimwood J."/>
            <person name="Schmutz J."/>
            <person name="Shapiro H."/>
            <person name="Grigoriev I.V."/>
            <person name="Buss L.W."/>
            <person name="Schierwater B."/>
            <person name="Dellaporta S.L."/>
            <person name="Rokhsar D.S."/>
        </authorList>
    </citation>
    <scope>NUCLEOTIDE SEQUENCE [LARGE SCALE GENOMIC DNA]</scope>
    <source>
        <strain evidence="9 10">Grell-BS-1999</strain>
    </source>
</reference>
<dbReference type="Pfam" id="PF00001">
    <property type="entry name" value="7tm_1"/>
    <property type="match status" value="1"/>
</dbReference>
<dbReference type="CTD" id="6750818"/>
<keyword evidence="10" id="KW-1185">Reference proteome</keyword>
<feature type="transmembrane region" description="Helical" evidence="7">
    <location>
        <begin position="249"/>
        <end position="270"/>
    </location>
</feature>
<feature type="transmembrane region" description="Helical" evidence="7">
    <location>
        <begin position="205"/>
        <end position="228"/>
    </location>
</feature>
<dbReference type="RefSeq" id="XP_002109603.1">
    <property type="nucleotide sequence ID" value="XM_002109567.1"/>
</dbReference>
<evidence type="ECO:0000256" key="3">
    <source>
        <dbReference type="ARBA" id="ARBA00022692"/>
    </source>
</evidence>
<dbReference type="GO" id="GO:0005886">
    <property type="term" value="C:plasma membrane"/>
    <property type="evidence" value="ECO:0000318"/>
    <property type="project" value="GO_Central"/>
</dbReference>
<evidence type="ECO:0000256" key="6">
    <source>
        <dbReference type="ARBA" id="ARBA00023136"/>
    </source>
</evidence>
<dbReference type="AlphaFoldDB" id="B3RQ67"/>
<dbReference type="PRINTS" id="PR00373">
    <property type="entry name" value="GLYCHORMONER"/>
</dbReference>
<dbReference type="GO" id="GO:0007189">
    <property type="term" value="P:adenylate cyclase-activating G protein-coupled receptor signaling pathway"/>
    <property type="evidence" value="ECO:0000318"/>
    <property type="project" value="GO_Central"/>
</dbReference>
<dbReference type="FunFam" id="1.20.1070.10:FF:000263">
    <property type="entry name" value="G-protein coupled receptor GRL101-like protein"/>
    <property type="match status" value="1"/>
</dbReference>
<dbReference type="InterPro" id="IPR002131">
    <property type="entry name" value="Gphrmn_rcpt_fam"/>
</dbReference>
<dbReference type="FunCoup" id="B3RQ67">
    <property type="interactions" value="427"/>
</dbReference>
<dbReference type="CDD" id="cd14980">
    <property type="entry name" value="7tmA_Glycoprotein_LRR_R-like"/>
    <property type="match status" value="1"/>
</dbReference>
<sequence>MVPAKVTTCQPIAIELLSSCQHLLSHLSLRLYIWIVGGVAFIGNILVFCFHWKNSCKGRPKQVFRLLLFNLTVADFLMSIYLFIIAIADQFYHNHYGQYSENWLRSTPCLLAFFLGSLSSIMSILMMLLISIDLHLRTVDPIRYQSRNYKYNSFRTTIILFWLSCLLYVGIPTITSANAAGNDRVYKYSSICMPSNVDNTYFKTWILIITFLTAGIWLTICVLYYLVFIKAYRSSISVQRTSASADRKLARKLSIILLTDLISWLPYYFIMFKVMCTNTIDIFELKFVIILALPINSALNPFLYSCNYFTTPCFCRNAQIDKPVTVRQRSRSSASVRDTSPNRTLATNHGYSGENRVQNNCNSSKRMNALTEFGQSETRHKILLRCLYQIKFGIADIGRC</sequence>